<feature type="non-terminal residue" evidence="5">
    <location>
        <position position="1"/>
    </location>
</feature>
<dbReference type="EMBL" id="GL433846">
    <property type="protein sequence ID" value="EFN54786.1"/>
    <property type="molecule type" value="Genomic_DNA"/>
</dbReference>
<dbReference type="STRING" id="554065.E1ZGN4"/>
<evidence type="ECO:0000256" key="3">
    <source>
        <dbReference type="PIRSR" id="PIRSR000915-2"/>
    </source>
</evidence>
<feature type="active site" description="Nucleophile" evidence="2">
    <location>
        <position position="12"/>
    </location>
</feature>
<feature type="binding site" evidence="4">
    <location>
        <position position="241"/>
    </location>
    <ligand>
        <name>Mg(2+)</name>
        <dbReference type="ChEBI" id="CHEBI:18420"/>
    </ligand>
</feature>
<gene>
    <name evidence="5" type="ORF">CHLNCDRAFT_24143</name>
</gene>
<evidence type="ECO:0000256" key="1">
    <source>
        <dbReference type="ARBA" id="ARBA00022801"/>
    </source>
</evidence>
<keyword evidence="6" id="KW-1185">Reference proteome</keyword>
<dbReference type="Gene3D" id="3.40.50.1000">
    <property type="entry name" value="HAD superfamily/HAD-like"/>
    <property type="match status" value="2"/>
</dbReference>
<dbReference type="OMA" id="EHFSYCK"/>
<dbReference type="SUPFAM" id="SSF56784">
    <property type="entry name" value="HAD-like"/>
    <property type="match status" value="1"/>
</dbReference>
<organism evidence="6">
    <name type="scientific">Chlorella variabilis</name>
    <name type="common">Green alga</name>
    <dbReference type="NCBI Taxonomy" id="554065"/>
    <lineage>
        <taxon>Eukaryota</taxon>
        <taxon>Viridiplantae</taxon>
        <taxon>Chlorophyta</taxon>
        <taxon>core chlorophytes</taxon>
        <taxon>Trebouxiophyceae</taxon>
        <taxon>Chlorellales</taxon>
        <taxon>Chlorellaceae</taxon>
        <taxon>Chlorella clade</taxon>
        <taxon>Chlorella</taxon>
    </lineage>
</organism>
<feature type="binding site" evidence="4">
    <location>
        <position position="12"/>
    </location>
    <ligand>
        <name>Mg(2+)</name>
        <dbReference type="ChEBI" id="CHEBI:18420"/>
    </ligand>
</feature>
<evidence type="ECO:0000313" key="5">
    <source>
        <dbReference type="EMBL" id="EFN54786.1"/>
    </source>
</evidence>
<dbReference type="Pfam" id="PF13344">
    <property type="entry name" value="Hydrolase_6"/>
    <property type="match status" value="1"/>
</dbReference>
<dbReference type="InterPro" id="IPR006349">
    <property type="entry name" value="PGP_euk"/>
</dbReference>
<keyword evidence="4" id="KW-0479">Metal-binding</keyword>
<sequence length="295" mass="31437">DLWGSVSTLVLDCDGVLWRGNTLLPGTVEALQHFRSLGKRLLFLTNNSSKSRRQYLSKFRSLGIQAAAEEVVPTSFAAAAYLQSIGFSKRVFLIGNRGVEEELEEAGLEYVTLEKLSSGSSGVAALEQRWTAESFGSLQLDDSIGAVVVGWDPGFSYAKICYASACLRELSGGCLFIATNLDDADNMGNGRMMPGTGCSVRAVEAAAGCTALNVGKGGEWLLPFLCSQYNLRPEQALIVGDRLDTDIAMGRQGGLLTVLPLTGVTSQHELAAAAHDELPHFVIDNLAVLAGIQTC</sequence>
<dbReference type="NCBIfam" id="TIGR01452">
    <property type="entry name" value="PGP_euk"/>
    <property type="match status" value="1"/>
</dbReference>
<dbReference type="GO" id="GO:0046872">
    <property type="term" value="F:metal ion binding"/>
    <property type="evidence" value="ECO:0007669"/>
    <property type="project" value="UniProtKB-KW"/>
</dbReference>
<dbReference type="InterPro" id="IPR023214">
    <property type="entry name" value="HAD_sf"/>
</dbReference>
<dbReference type="OrthoDB" id="413953at2759"/>
<comment type="cofactor">
    <cofactor evidence="4">
        <name>Mg(2+)</name>
        <dbReference type="ChEBI" id="CHEBI:18420"/>
    </cofactor>
    <text evidence="4">Divalent metal ions. Mg(2+) is the most effective.</text>
</comment>
<dbReference type="PANTHER" id="PTHR19288:SF93">
    <property type="entry name" value="FI11325P-RELATED"/>
    <property type="match status" value="1"/>
</dbReference>
<dbReference type="GO" id="GO:0016791">
    <property type="term" value="F:phosphatase activity"/>
    <property type="evidence" value="ECO:0007669"/>
    <property type="project" value="InterPro"/>
</dbReference>
<name>E1ZGN4_CHLVA</name>
<accession>E1ZGN4</accession>
<dbReference type="PANTHER" id="PTHR19288">
    <property type="entry name" value="4-NITROPHENYLPHOSPHATASE-RELATED"/>
    <property type="match status" value="1"/>
</dbReference>
<feature type="binding site" evidence="4">
    <location>
        <position position="14"/>
    </location>
    <ligand>
        <name>Mg(2+)</name>
        <dbReference type="ChEBI" id="CHEBI:18420"/>
    </ligand>
</feature>
<feature type="binding site" evidence="3">
    <location>
        <position position="216"/>
    </location>
    <ligand>
        <name>substrate</name>
    </ligand>
</feature>
<keyword evidence="4" id="KW-0460">Magnesium</keyword>
<proteinExistence type="predicted"/>
<dbReference type="eggNOG" id="KOG2882">
    <property type="taxonomic scope" value="Eukaryota"/>
</dbReference>
<dbReference type="NCBIfam" id="TIGR01460">
    <property type="entry name" value="HAD-SF-IIA"/>
    <property type="match status" value="1"/>
</dbReference>
<dbReference type="PIRSF" id="PIRSF000915">
    <property type="entry name" value="PGP-type_phosphatase"/>
    <property type="match status" value="1"/>
</dbReference>
<dbReference type="GeneID" id="17354445"/>
<protein>
    <recommendedName>
        <fullName evidence="7">Phosphoglycolate phosphatase</fullName>
    </recommendedName>
</protein>
<dbReference type="Proteomes" id="UP000008141">
    <property type="component" value="Unassembled WGS sequence"/>
</dbReference>
<evidence type="ECO:0000256" key="4">
    <source>
        <dbReference type="PIRSR" id="PIRSR000915-3"/>
    </source>
</evidence>
<dbReference type="Pfam" id="PF13242">
    <property type="entry name" value="Hydrolase_like"/>
    <property type="match status" value="1"/>
</dbReference>
<reference evidence="5 6" key="1">
    <citation type="journal article" date="2010" name="Plant Cell">
        <title>The Chlorella variabilis NC64A genome reveals adaptation to photosymbiosis, coevolution with viruses, and cryptic sex.</title>
        <authorList>
            <person name="Blanc G."/>
            <person name="Duncan G."/>
            <person name="Agarkova I."/>
            <person name="Borodovsky M."/>
            <person name="Gurnon J."/>
            <person name="Kuo A."/>
            <person name="Lindquist E."/>
            <person name="Lucas S."/>
            <person name="Pangilinan J."/>
            <person name="Polle J."/>
            <person name="Salamov A."/>
            <person name="Terry A."/>
            <person name="Yamada T."/>
            <person name="Dunigan D.D."/>
            <person name="Grigoriev I.V."/>
            <person name="Claverie J.M."/>
            <person name="Van Etten J.L."/>
        </authorList>
    </citation>
    <scope>NUCLEOTIDE SEQUENCE [LARGE SCALE GENOMIC DNA]</scope>
    <source>
        <strain evidence="5 6">NC64A</strain>
    </source>
</reference>
<evidence type="ECO:0000256" key="2">
    <source>
        <dbReference type="PIRSR" id="PIRSR000915-1"/>
    </source>
</evidence>
<feature type="active site" description="Proton donor" evidence="2">
    <location>
        <position position="14"/>
    </location>
</feature>
<dbReference type="KEGG" id="cvr:CHLNCDRAFT_24143"/>
<keyword evidence="1" id="KW-0378">Hydrolase</keyword>
<dbReference type="RefSeq" id="XP_005846888.1">
    <property type="nucleotide sequence ID" value="XM_005846826.1"/>
</dbReference>
<dbReference type="InterPro" id="IPR006357">
    <property type="entry name" value="HAD-SF_hydro_IIA"/>
</dbReference>
<dbReference type="InParanoid" id="E1ZGN4"/>
<dbReference type="InterPro" id="IPR036412">
    <property type="entry name" value="HAD-like_sf"/>
</dbReference>
<dbReference type="AlphaFoldDB" id="E1ZGN4"/>
<dbReference type="GO" id="GO:0005737">
    <property type="term" value="C:cytoplasm"/>
    <property type="evidence" value="ECO:0007669"/>
    <property type="project" value="TreeGrafter"/>
</dbReference>
<evidence type="ECO:0000313" key="6">
    <source>
        <dbReference type="Proteomes" id="UP000008141"/>
    </source>
</evidence>
<evidence type="ECO:0008006" key="7">
    <source>
        <dbReference type="Google" id="ProtNLM"/>
    </source>
</evidence>